<dbReference type="InterPro" id="IPR036390">
    <property type="entry name" value="WH_DNA-bd_sf"/>
</dbReference>
<accession>A0ABP9Q3M7</accession>
<dbReference type="PROSITE" id="PS51462">
    <property type="entry name" value="NUDIX"/>
    <property type="match status" value="1"/>
</dbReference>
<dbReference type="SUPFAM" id="SSF55811">
    <property type="entry name" value="Nudix"/>
    <property type="match status" value="1"/>
</dbReference>
<comment type="similarity">
    <text evidence="1 3">Belongs to the Nudix hydrolase family.</text>
</comment>
<proteinExistence type="inferred from homology"/>
<dbReference type="InterPro" id="IPR020084">
    <property type="entry name" value="NUDIX_hydrolase_CS"/>
</dbReference>
<evidence type="ECO:0000313" key="6">
    <source>
        <dbReference type="Proteomes" id="UP001500221"/>
    </source>
</evidence>
<dbReference type="SUPFAM" id="SSF46785">
    <property type="entry name" value="Winged helix' DNA-binding domain"/>
    <property type="match status" value="1"/>
</dbReference>
<dbReference type="Gene3D" id="3.90.79.10">
    <property type="entry name" value="Nucleoside Triphosphate Pyrophosphohydrolase"/>
    <property type="match status" value="1"/>
</dbReference>
<dbReference type="Gene3D" id="1.10.10.10">
    <property type="entry name" value="Winged helix-like DNA-binding domain superfamily/Winged helix DNA-binding domain"/>
    <property type="match status" value="1"/>
</dbReference>
<dbReference type="InterPro" id="IPR015797">
    <property type="entry name" value="NUDIX_hydrolase-like_dom_sf"/>
</dbReference>
<keyword evidence="6" id="KW-1185">Reference proteome</keyword>
<dbReference type="EMBL" id="BAABKG010000007">
    <property type="protein sequence ID" value="GAA5156358.1"/>
    <property type="molecule type" value="Genomic_DNA"/>
</dbReference>
<name>A0ABP9Q3M7_9ACTN</name>
<dbReference type="Proteomes" id="UP001500221">
    <property type="component" value="Unassembled WGS sequence"/>
</dbReference>
<dbReference type="Pfam" id="PF21906">
    <property type="entry name" value="WHD_NrtR"/>
    <property type="match status" value="1"/>
</dbReference>
<keyword evidence="2 3" id="KW-0378">Hydrolase</keyword>
<dbReference type="PRINTS" id="PR00502">
    <property type="entry name" value="NUDIXFAMILY"/>
</dbReference>
<comment type="caution">
    <text evidence="5">The sequence shown here is derived from an EMBL/GenBank/DDBJ whole genome shotgun (WGS) entry which is preliminary data.</text>
</comment>
<protein>
    <submittedName>
        <fullName evidence="5">NUDIX domain-containing protein</fullName>
    </submittedName>
</protein>
<dbReference type="PROSITE" id="PS00893">
    <property type="entry name" value="NUDIX_BOX"/>
    <property type="match status" value="1"/>
</dbReference>
<evidence type="ECO:0000256" key="1">
    <source>
        <dbReference type="ARBA" id="ARBA00005582"/>
    </source>
</evidence>
<dbReference type="InterPro" id="IPR054105">
    <property type="entry name" value="WHD_NrtR"/>
</dbReference>
<organism evidence="5 6">
    <name type="scientific">Nocardioides marinquilinus</name>
    <dbReference type="NCBI Taxonomy" id="1210400"/>
    <lineage>
        <taxon>Bacteria</taxon>
        <taxon>Bacillati</taxon>
        <taxon>Actinomycetota</taxon>
        <taxon>Actinomycetes</taxon>
        <taxon>Propionibacteriales</taxon>
        <taxon>Nocardioidaceae</taxon>
        <taxon>Nocardioides</taxon>
    </lineage>
</organism>
<evidence type="ECO:0000256" key="2">
    <source>
        <dbReference type="ARBA" id="ARBA00022801"/>
    </source>
</evidence>
<dbReference type="RefSeq" id="WP_345464127.1">
    <property type="nucleotide sequence ID" value="NZ_BAABKG010000007.1"/>
</dbReference>
<evidence type="ECO:0000256" key="3">
    <source>
        <dbReference type="RuleBase" id="RU003476"/>
    </source>
</evidence>
<dbReference type="PANTHER" id="PTHR43736">
    <property type="entry name" value="ADP-RIBOSE PYROPHOSPHATASE"/>
    <property type="match status" value="1"/>
</dbReference>
<sequence>MSEHPPFAVTVDLAVFTIRDGALSVLLVERGEEPFAGSWALPGGFVEPDEDAETAAWRELREETGVERFGVDTGHLEQLRTYSAPDRDPRMRVVSVAHVAFAPDLPSPEAGTDAADARWWAVDDVLDADAPVLAFDHAEILRDARERIRAKLEYTTLALDFVTEPFTLPELRRVYAAVWGAPPDLGNFRRKVLGTDGFVVPAGASDGPGGTGGRPAALYRRGGATAIQPPMLRTVVA</sequence>
<dbReference type="InterPro" id="IPR000086">
    <property type="entry name" value="NUDIX_hydrolase_dom"/>
</dbReference>
<dbReference type="Pfam" id="PF00293">
    <property type="entry name" value="NUDIX"/>
    <property type="match status" value="1"/>
</dbReference>
<dbReference type="CDD" id="cd18873">
    <property type="entry name" value="NUDIX_NadM_like"/>
    <property type="match status" value="1"/>
</dbReference>
<feature type="domain" description="Nudix hydrolase" evidence="4">
    <location>
        <begin position="2"/>
        <end position="145"/>
    </location>
</feature>
<dbReference type="InterPro" id="IPR036388">
    <property type="entry name" value="WH-like_DNA-bd_sf"/>
</dbReference>
<reference evidence="6" key="1">
    <citation type="journal article" date="2019" name="Int. J. Syst. Evol. Microbiol.">
        <title>The Global Catalogue of Microorganisms (GCM) 10K type strain sequencing project: providing services to taxonomists for standard genome sequencing and annotation.</title>
        <authorList>
            <consortium name="The Broad Institute Genomics Platform"/>
            <consortium name="The Broad Institute Genome Sequencing Center for Infectious Disease"/>
            <person name="Wu L."/>
            <person name="Ma J."/>
        </authorList>
    </citation>
    <scope>NUCLEOTIDE SEQUENCE [LARGE SCALE GENOMIC DNA]</scope>
    <source>
        <strain evidence="6">JCM 18459</strain>
    </source>
</reference>
<gene>
    <name evidence="5" type="ORF">GCM10023340_43960</name>
</gene>
<evidence type="ECO:0000313" key="5">
    <source>
        <dbReference type="EMBL" id="GAA5156358.1"/>
    </source>
</evidence>
<evidence type="ECO:0000259" key="4">
    <source>
        <dbReference type="PROSITE" id="PS51462"/>
    </source>
</evidence>
<dbReference type="PANTHER" id="PTHR43736:SF4">
    <property type="entry name" value="SLR1690 PROTEIN"/>
    <property type="match status" value="1"/>
</dbReference>
<dbReference type="InterPro" id="IPR020476">
    <property type="entry name" value="Nudix_hydrolase"/>
</dbReference>